<feature type="transmembrane region" description="Helical" evidence="13">
    <location>
        <begin position="126"/>
        <end position="143"/>
    </location>
</feature>
<evidence type="ECO:0000256" key="5">
    <source>
        <dbReference type="ARBA" id="ARBA00022692"/>
    </source>
</evidence>
<name>A0A4R1BPJ0_9ACTN</name>
<organism evidence="16 17">
    <name type="scientific">Rubrobacter taiwanensis</name>
    <dbReference type="NCBI Taxonomy" id="185139"/>
    <lineage>
        <taxon>Bacteria</taxon>
        <taxon>Bacillati</taxon>
        <taxon>Actinomycetota</taxon>
        <taxon>Rubrobacteria</taxon>
        <taxon>Rubrobacterales</taxon>
        <taxon>Rubrobacteraceae</taxon>
        <taxon>Rubrobacter</taxon>
    </lineage>
</organism>
<feature type="transmembrane region" description="Helical" evidence="13">
    <location>
        <begin position="385"/>
        <end position="413"/>
    </location>
</feature>
<keyword evidence="17" id="KW-1185">Reference proteome</keyword>
<dbReference type="SUPFAM" id="SSF81653">
    <property type="entry name" value="Calcium ATPase, transduction domain A"/>
    <property type="match status" value="1"/>
</dbReference>
<keyword evidence="5 13" id="KW-0812">Transmembrane</keyword>
<dbReference type="NCBIfam" id="TIGR01525">
    <property type="entry name" value="ATPase-IB_hvy"/>
    <property type="match status" value="1"/>
</dbReference>
<evidence type="ECO:0000256" key="13">
    <source>
        <dbReference type="RuleBase" id="RU362081"/>
    </source>
</evidence>
<dbReference type="RefSeq" id="WP_132689208.1">
    <property type="nucleotide sequence ID" value="NZ_SKBU01000008.1"/>
</dbReference>
<dbReference type="CDD" id="cd00371">
    <property type="entry name" value="HMA"/>
    <property type="match status" value="1"/>
</dbReference>
<dbReference type="PANTHER" id="PTHR48085">
    <property type="entry name" value="CADMIUM/ZINC-TRANSPORTING ATPASE HMA2-RELATED"/>
    <property type="match status" value="1"/>
</dbReference>
<dbReference type="SUPFAM" id="SSF81665">
    <property type="entry name" value="Calcium ATPase, transmembrane domain M"/>
    <property type="match status" value="1"/>
</dbReference>
<evidence type="ECO:0000256" key="3">
    <source>
        <dbReference type="ARBA" id="ARBA00022448"/>
    </source>
</evidence>
<dbReference type="SFLD" id="SFLDF00027">
    <property type="entry name" value="p-type_atpase"/>
    <property type="match status" value="1"/>
</dbReference>
<dbReference type="PRINTS" id="PR00941">
    <property type="entry name" value="CDATPASE"/>
</dbReference>
<dbReference type="Pfam" id="PF00403">
    <property type="entry name" value="HMA"/>
    <property type="match status" value="1"/>
</dbReference>
<feature type="compositionally biased region" description="Basic and acidic residues" evidence="14">
    <location>
        <begin position="1"/>
        <end position="10"/>
    </location>
</feature>
<dbReference type="InterPro" id="IPR023214">
    <property type="entry name" value="HAD_sf"/>
</dbReference>
<feature type="transmembrane region" description="Helical" evidence="13">
    <location>
        <begin position="207"/>
        <end position="224"/>
    </location>
</feature>
<keyword evidence="12 13" id="KW-0472">Membrane</keyword>
<proteinExistence type="inferred from homology"/>
<evidence type="ECO:0000256" key="12">
    <source>
        <dbReference type="ARBA" id="ARBA00023136"/>
    </source>
</evidence>
<evidence type="ECO:0000313" key="17">
    <source>
        <dbReference type="Proteomes" id="UP000295244"/>
    </source>
</evidence>
<dbReference type="EC" id="3.6.3.3" evidence="16"/>
<reference evidence="16 17" key="1">
    <citation type="submission" date="2019-03" db="EMBL/GenBank/DDBJ databases">
        <title>Whole genome sequence of a novel Rubrobacter taiwanensis strain, isolated from Yellowstone National Park.</title>
        <authorList>
            <person name="Freed S."/>
            <person name="Ramaley R.F."/>
            <person name="Kyndt J.A."/>
        </authorList>
    </citation>
    <scope>NUCLEOTIDE SEQUENCE [LARGE SCALE GENOMIC DNA]</scope>
    <source>
        <strain evidence="16 17">Yellowstone</strain>
    </source>
</reference>
<protein>
    <submittedName>
        <fullName evidence="16">Cadmium-translocating P-type ATPase</fullName>
        <ecNumber evidence="16">3.6.3.3</ecNumber>
    </submittedName>
</protein>
<dbReference type="GO" id="GO:0016887">
    <property type="term" value="F:ATP hydrolysis activity"/>
    <property type="evidence" value="ECO:0007669"/>
    <property type="project" value="InterPro"/>
</dbReference>
<dbReference type="Pfam" id="PF00702">
    <property type="entry name" value="Hydrolase"/>
    <property type="match status" value="1"/>
</dbReference>
<dbReference type="Gene3D" id="2.70.150.10">
    <property type="entry name" value="Calcium-transporting ATPase, cytoplasmic transduction domain A"/>
    <property type="match status" value="1"/>
</dbReference>
<dbReference type="InterPro" id="IPR008250">
    <property type="entry name" value="ATPase_P-typ_transduc_dom_A_sf"/>
</dbReference>
<dbReference type="Proteomes" id="UP000295244">
    <property type="component" value="Unassembled WGS sequence"/>
</dbReference>
<evidence type="ECO:0000256" key="4">
    <source>
        <dbReference type="ARBA" id="ARBA00022475"/>
    </source>
</evidence>
<evidence type="ECO:0000256" key="8">
    <source>
        <dbReference type="ARBA" id="ARBA00022840"/>
    </source>
</evidence>
<feature type="region of interest" description="Disordered" evidence="14">
    <location>
        <begin position="1"/>
        <end position="22"/>
    </location>
</feature>
<dbReference type="Pfam" id="PF00122">
    <property type="entry name" value="E1-E2_ATPase"/>
    <property type="match status" value="1"/>
</dbReference>
<evidence type="ECO:0000256" key="6">
    <source>
        <dbReference type="ARBA" id="ARBA00022723"/>
    </source>
</evidence>
<keyword evidence="3" id="KW-0813">Transport</keyword>
<dbReference type="NCBIfam" id="TIGR01511">
    <property type="entry name" value="ATPase-IB1_Cu"/>
    <property type="match status" value="1"/>
</dbReference>
<gene>
    <name evidence="16" type="primary">cadA</name>
    <name evidence="16" type="ORF">E0L93_04745</name>
</gene>
<evidence type="ECO:0000256" key="11">
    <source>
        <dbReference type="ARBA" id="ARBA00023065"/>
    </source>
</evidence>
<dbReference type="NCBIfam" id="TIGR01494">
    <property type="entry name" value="ATPase_P-type"/>
    <property type="match status" value="1"/>
</dbReference>
<dbReference type="GO" id="GO:0046872">
    <property type="term" value="F:metal ion binding"/>
    <property type="evidence" value="ECO:0007669"/>
    <property type="project" value="UniProtKB-KW"/>
</dbReference>
<dbReference type="InterPro" id="IPR023298">
    <property type="entry name" value="ATPase_P-typ_TM_dom_sf"/>
</dbReference>
<dbReference type="GO" id="GO:0005886">
    <property type="term" value="C:plasma membrane"/>
    <property type="evidence" value="ECO:0007669"/>
    <property type="project" value="UniProtKB-SubCell"/>
</dbReference>
<comment type="caution">
    <text evidence="16">The sequence shown here is derived from an EMBL/GenBank/DDBJ whole genome shotgun (WGS) entry which is preliminary data.</text>
</comment>
<dbReference type="Gene3D" id="3.30.70.100">
    <property type="match status" value="1"/>
</dbReference>
<keyword evidence="16" id="KW-0378">Hydrolase</keyword>
<dbReference type="GO" id="GO:0019829">
    <property type="term" value="F:ATPase-coupled monoatomic cation transmembrane transporter activity"/>
    <property type="evidence" value="ECO:0007669"/>
    <property type="project" value="InterPro"/>
</dbReference>
<evidence type="ECO:0000256" key="10">
    <source>
        <dbReference type="ARBA" id="ARBA00022989"/>
    </source>
</evidence>
<feature type="transmembrane region" description="Helical" evidence="13">
    <location>
        <begin position="155"/>
        <end position="173"/>
    </location>
</feature>
<dbReference type="SUPFAM" id="SSF56784">
    <property type="entry name" value="HAD-like"/>
    <property type="match status" value="1"/>
</dbReference>
<feature type="transmembrane region" description="Helical" evidence="13">
    <location>
        <begin position="700"/>
        <end position="719"/>
    </location>
</feature>
<evidence type="ECO:0000256" key="2">
    <source>
        <dbReference type="ARBA" id="ARBA00006024"/>
    </source>
</evidence>
<keyword evidence="4 13" id="KW-1003">Cell membrane</keyword>
<dbReference type="InterPro" id="IPR006121">
    <property type="entry name" value="HMA_dom"/>
</dbReference>
<evidence type="ECO:0000256" key="9">
    <source>
        <dbReference type="ARBA" id="ARBA00022967"/>
    </source>
</evidence>
<dbReference type="SFLD" id="SFLDG00002">
    <property type="entry name" value="C1.7:_P-type_atpase_like"/>
    <property type="match status" value="1"/>
</dbReference>
<evidence type="ECO:0000256" key="7">
    <source>
        <dbReference type="ARBA" id="ARBA00022741"/>
    </source>
</evidence>
<dbReference type="InterPro" id="IPR001757">
    <property type="entry name" value="P_typ_ATPase"/>
</dbReference>
<keyword evidence="10 13" id="KW-1133">Transmembrane helix</keyword>
<keyword evidence="8 13" id="KW-0067">ATP-binding</keyword>
<dbReference type="PRINTS" id="PR00119">
    <property type="entry name" value="CATATPASE"/>
</dbReference>
<dbReference type="InterPro" id="IPR027256">
    <property type="entry name" value="P-typ_ATPase_IB"/>
</dbReference>
<sequence>MKERFEEREVGPPVEDGNGGGDGRVAVYEVEGAGCLDCAGEVEEAIADLPGVEEDDFNPVAGRLTVIGEADTEAIRRITKSEGWAVRPQGSRSPNGSVAAAAGAPPAGDTPAREEPRPWWRQTRQVLLALSASLLMLGLVFEWTGLADRLGGGELLARILFGASILVGIYAPARSAYASLKRKRITINTLLVVGSAGALWLGLWEEAASLVVIFSLGEVMEVYATDRARRNLKALMDLAPPSALVVRQGGMEETVPVEAVRTGDLIRIKPGTRIPLDGEVVEGGSAVDEAPITGESMPADKGRGDEVFAGTMNLNGVLTVRVTAASSETTLAQIIRTVEEARAHKSSYENFGERFGAVYTPAMFALAALVAAIPPLLFAQPFEPWFYRALVVLVISCTCGLVLSVPTAALAAISNGARRGLIVKGGAYLEAAARVDTVALDKTGTLSTGQPELTDVVPAEGVVSREELLGLAAAVEAGSEHPIAAAVVRRAQKEGLAVPTSERFSALTGRGAVAEVEGERIFVGSPRLAAEEDIPTGELGAVADLESAGKTAIVVWKSRKILGVLGIQDPLREEAAEAVSLLKKRGVKRVVMLTGDNRRTAEALARQAGIDEVHAELLPDDKIRVVRELQERGHRVAMVGDGINDGPALAQADLGIAMGVRGTDVARETGDIVLMDDDLRRLAEALSLGRRATRTIRQNVFFSVSLVAVLVPTALLGLVGLVPAIAINEGSALVVIANGLRLLRPKPERDSLPIKCW</sequence>
<evidence type="ECO:0000256" key="14">
    <source>
        <dbReference type="SAM" id="MobiDB-lite"/>
    </source>
</evidence>
<dbReference type="GO" id="GO:0005524">
    <property type="term" value="F:ATP binding"/>
    <property type="evidence" value="ECO:0007669"/>
    <property type="project" value="UniProtKB-UniRule"/>
</dbReference>
<dbReference type="InterPro" id="IPR051014">
    <property type="entry name" value="Cation_Transport_ATPase_IB"/>
</dbReference>
<dbReference type="SFLD" id="SFLDS00003">
    <property type="entry name" value="Haloacid_Dehalogenase"/>
    <property type="match status" value="1"/>
</dbReference>
<feature type="domain" description="HMA" evidence="15">
    <location>
        <begin position="24"/>
        <end position="87"/>
    </location>
</feature>
<dbReference type="FunFam" id="3.40.50.1000:FF:000020">
    <property type="entry name" value="Probable cation-transporting P-type ATPase"/>
    <property type="match status" value="1"/>
</dbReference>
<dbReference type="InterPro" id="IPR036412">
    <property type="entry name" value="HAD-like_sf"/>
</dbReference>
<dbReference type="Gene3D" id="3.40.50.1000">
    <property type="entry name" value="HAD superfamily/HAD-like"/>
    <property type="match status" value="1"/>
</dbReference>
<dbReference type="FunFam" id="2.70.150.10:FF:000002">
    <property type="entry name" value="Copper-transporting ATPase 1, putative"/>
    <property type="match status" value="1"/>
</dbReference>
<feature type="region of interest" description="Disordered" evidence="14">
    <location>
        <begin position="84"/>
        <end position="115"/>
    </location>
</feature>
<evidence type="ECO:0000259" key="15">
    <source>
        <dbReference type="PROSITE" id="PS50846"/>
    </source>
</evidence>
<keyword evidence="11" id="KW-0406">Ion transport</keyword>
<keyword evidence="6 13" id="KW-0479">Metal-binding</keyword>
<dbReference type="InterPro" id="IPR023299">
    <property type="entry name" value="ATPase_P-typ_cyto_dom_N"/>
</dbReference>
<evidence type="ECO:0000313" key="16">
    <source>
        <dbReference type="EMBL" id="TCJ19461.1"/>
    </source>
</evidence>
<feature type="transmembrane region" description="Helical" evidence="13">
    <location>
        <begin position="185"/>
        <end position="201"/>
    </location>
</feature>
<dbReference type="InterPro" id="IPR059000">
    <property type="entry name" value="ATPase_P-type_domA"/>
</dbReference>
<dbReference type="Gene3D" id="3.40.1110.10">
    <property type="entry name" value="Calcium-transporting ATPase, cytoplasmic domain N"/>
    <property type="match status" value="1"/>
</dbReference>
<dbReference type="SUPFAM" id="SSF55008">
    <property type="entry name" value="HMA, heavy metal-associated domain"/>
    <property type="match status" value="1"/>
</dbReference>
<dbReference type="OrthoDB" id="7059309at2"/>
<evidence type="ECO:0000256" key="1">
    <source>
        <dbReference type="ARBA" id="ARBA00004651"/>
    </source>
</evidence>
<comment type="similarity">
    <text evidence="2 13">Belongs to the cation transport ATPase (P-type) (TC 3.A.3) family. Type IB subfamily.</text>
</comment>
<dbReference type="InterPro" id="IPR036163">
    <property type="entry name" value="HMA_dom_sf"/>
</dbReference>
<keyword evidence="7 13" id="KW-0547">Nucleotide-binding</keyword>
<comment type="subcellular location">
    <subcellularLocation>
        <location evidence="1">Cell membrane</location>
        <topology evidence="1">Multi-pass membrane protein</topology>
    </subcellularLocation>
</comment>
<dbReference type="PROSITE" id="PS50846">
    <property type="entry name" value="HMA_2"/>
    <property type="match status" value="1"/>
</dbReference>
<dbReference type="PANTHER" id="PTHR48085:SF5">
    <property type="entry name" value="CADMIUM_ZINC-TRANSPORTING ATPASE HMA4-RELATED"/>
    <property type="match status" value="1"/>
</dbReference>
<dbReference type="NCBIfam" id="TIGR01512">
    <property type="entry name" value="ATPase-IB2_Cd"/>
    <property type="match status" value="1"/>
</dbReference>
<dbReference type="InterPro" id="IPR044492">
    <property type="entry name" value="P_typ_ATPase_HD_dom"/>
</dbReference>
<feature type="transmembrane region" description="Helical" evidence="13">
    <location>
        <begin position="355"/>
        <end position="379"/>
    </location>
</feature>
<accession>A0A4R1BPJ0</accession>
<keyword evidence="9" id="KW-1278">Translocase</keyword>
<dbReference type="EMBL" id="SKBU01000008">
    <property type="protein sequence ID" value="TCJ19461.1"/>
    <property type="molecule type" value="Genomic_DNA"/>
</dbReference>
<dbReference type="AlphaFoldDB" id="A0A4R1BPJ0"/>